<evidence type="ECO:0000256" key="1">
    <source>
        <dbReference type="SAM" id="MobiDB-lite"/>
    </source>
</evidence>
<keyword evidence="5" id="KW-1185">Reference proteome</keyword>
<feature type="chain" id="PRO_5045031051" description="SXP/RAL-2 family protein Ani s 5-like cation-binding domain-containing protein" evidence="2">
    <location>
        <begin position="19"/>
        <end position="231"/>
    </location>
</feature>
<name>A0ABQ8EXH8_9FUNG</name>
<proteinExistence type="predicted"/>
<evidence type="ECO:0000256" key="2">
    <source>
        <dbReference type="SAM" id="SignalP"/>
    </source>
</evidence>
<gene>
    <name evidence="4" type="ORF">BASA50_008433</name>
    <name evidence="3" type="ORF">BASA50_010775</name>
</gene>
<evidence type="ECO:0000313" key="3">
    <source>
        <dbReference type="EMBL" id="KAH6588367.1"/>
    </source>
</evidence>
<dbReference type="Proteomes" id="UP001648503">
    <property type="component" value="Unassembled WGS sequence"/>
</dbReference>
<dbReference type="EMBL" id="JAFCIX010000393">
    <property type="protein sequence ID" value="KAH6591919.1"/>
    <property type="molecule type" value="Genomic_DNA"/>
</dbReference>
<comment type="caution">
    <text evidence="3">The sequence shown here is derived from an EMBL/GenBank/DDBJ whole genome shotgun (WGS) entry which is preliminary data.</text>
</comment>
<organism evidence="3 5">
    <name type="scientific">Batrachochytrium salamandrivorans</name>
    <dbReference type="NCBI Taxonomy" id="1357716"/>
    <lineage>
        <taxon>Eukaryota</taxon>
        <taxon>Fungi</taxon>
        <taxon>Fungi incertae sedis</taxon>
        <taxon>Chytridiomycota</taxon>
        <taxon>Chytridiomycota incertae sedis</taxon>
        <taxon>Chytridiomycetes</taxon>
        <taxon>Rhizophydiales</taxon>
        <taxon>Rhizophydiales incertae sedis</taxon>
        <taxon>Batrachochytrium</taxon>
    </lineage>
</organism>
<evidence type="ECO:0000313" key="4">
    <source>
        <dbReference type="EMBL" id="KAH6591919.1"/>
    </source>
</evidence>
<evidence type="ECO:0008006" key="6">
    <source>
        <dbReference type="Google" id="ProtNLM"/>
    </source>
</evidence>
<accession>A0ABQ8EXH8</accession>
<feature type="signal peptide" evidence="2">
    <location>
        <begin position="1"/>
        <end position="18"/>
    </location>
</feature>
<evidence type="ECO:0000313" key="5">
    <source>
        <dbReference type="Proteomes" id="UP001648503"/>
    </source>
</evidence>
<protein>
    <recommendedName>
        <fullName evidence="6">SXP/RAL-2 family protein Ani s 5-like cation-binding domain-containing protein</fullName>
    </recommendedName>
</protein>
<reference evidence="3 5" key="1">
    <citation type="submission" date="2021-02" db="EMBL/GenBank/DDBJ databases">
        <title>Variation within the Batrachochytrium salamandrivorans European outbreak.</title>
        <authorList>
            <person name="Kelly M."/>
            <person name="Pasmans F."/>
            <person name="Shea T.P."/>
            <person name="Munoz J.F."/>
            <person name="Carranza S."/>
            <person name="Cuomo C.A."/>
            <person name="Martel A."/>
        </authorList>
    </citation>
    <scope>NUCLEOTIDE SEQUENCE [LARGE SCALE GENOMIC DNA]</scope>
    <source>
        <strain evidence="3 5">AMFP18/2</strain>
    </source>
</reference>
<dbReference type="EMBL" id="JAFCIX010000517">
    <property type="protein sequence ID" value="KAH6588367.1"/>
    <property type="molecule type" value="Genomic_DNA"/>
</dbReference>
<feature type="region of interest" description="Disordered" evidence="1">
    <location>
        <begin position="20"/>
        <end position="101"/>
    </location>
</feature>
<keyword evidence="2" id="KW-0732">Signal</keyword>
<sequence>MKLKALVVAAMAIISVNAGGFDKLPSGVENNGGRSKSVVPEGLMSGSSESESPQDPPMHGSESVSPPKSLGHESKPVFPQGPLGNEPDEPQDPDPTKKVDPICSSINAELHTLWNKFNDLNHEFREQMSGVYGLMMMKESAKGMNERSKRGNLKAKKIQAWLEFHPEAIPKLREIKAKYTNLEKDCDEIWARLNKNKCPKTLERLSLEEMAQMGYVPQWYNENYADILDKQ</sequence>